<dbReference type="Proteomes" id="UP000005442">
    <property type="component" value="Chromosome"/>
</dbReference>
<keyword evidence="4" id="KW-1185">Reference proteome</keyword>
<dbReference type="InterPro" id="IPR036390">
    <property type="entry name" value="WH_DNA-bd_sf"/>
</dbReference>
<dbReference type="InterPro" id="IPR036388">
    <property type="entry name" value="WH-like_DNA-bd_sf"/>
</dbReference>
<evidence type="ECO:0000313" key="3">
    <source>
        <dbReference type="EMBL" id="AEV70815.1"/>
    </source>
</evidence>
<dbReference type="eggNOG" id="COG2345">
    <property type="taxonomic scope" value="Bacteria"/>
</dbReference>
<feature type="region of interest" description="Disordered" evidence="1">
    <location>
        <begin position="1"/>
        <end position="23"/>
    </location>
</feature>
<accession>G8RHL3</accession>
<dbReference type="RefSeq" id="WP_014208635.1">
    <property type="nucleotide sequence ID" value="NC_016604.1"/>
</dbReference>
<name>G8RHL3_MYCRN</name>
<evidence type="ECO:0000256" key="1">
    <source>
        <dbReference type="SAM" id="MobiDB-lite"/>
    </source>
</evidence>
<dbReference type="STRING" id="710685.MycrhN_0165"/>
<dbReference type="Gene3D" id="1.10.10.10">
    <property type="entry name" value="Winged helix-like DNA-binding domain superfamily/Winged helix DNA-binding domain"/>
    <property type="match status" value="1"/>
</dbReference>
<dbReference type="PATRIC" id="fig|710685.3.peg.171"/>
<dbReference type="GO" id="GO:0003700">
    <property type="term" value="F:DNA-binding transcription factor activity"/>
    <property type="evidence" value="ECO:0007669"/>
    <property type="project" value="InterPro"/>
</dbReference>
<dbReference type="EMBL" id="CP003169">
    <property type="protein sequence ID" value="AEV70815.1"/>
    <property type="molecule type" value="Genomic_DNA"/>
</dbReference>
<dbReference type="KEGG" id="mrh:MycrhN_0165"/>
<dbReference type="InterPro" id="IPR000835">
    <property type="entry name" value="HTH_MarR-typ"/>
</dbReference>
<protein>
    <submittedName>
        <fullName evidence="3">Putative transcriptional regulator</fullName>
    </submittedName>
</protein>
<reference evidence="3 4" key="1">
    <citation type="submission" date="2011-12" db="EMBL/GenBank/DDBJ databases">
        <title>Complete sequence of Mycobacterium rhodesiae NBB3.</title>
        <authorList>
            <consortium name="US DOE Joint Genome Institute"/>
            <person name="Lucas S."/>
            <person name="Han J."/>
            <person name="Lapidus A."/>
            <person name="Cheng J.-F."/>
            <person name="Goodwin L."/>
            <person name="Pitluck S."/>
            <person name="Peters L."/>
            <person name="Mikhailova N."/>
            <person name="Gu W."/>
            <person name="Detter J.C."/>
            <person name="Han C."/>
            <person name="Tapia R."/>
            <person name="Land M."/>
            <person name="Hauser L."/>
            <person name="Kyrpides N."/>
            <person name="Ivanova N."/>
            <person name="Pagani I."/>
            <person name="Mattes T."/>
            <person name="Holmes A."/>
            <person name="Rutledge P."/>
            <person name="Paulsen I."/>
            <person name="Coleman N."/>
            <person name="Woyke T."/>
        </authorList>
    </citation>
    <scope>NUCLEOTIDE SEQUENCE [LARGE SCALE GENOMIC DNA]</scope>
    <source>
        <strain evidence="3 4">NBB3</strain>
    </source>
</reference>
<dbReference type="AlphaFoldDB" id="G8RHL3"/>
<sequence>MDEETDTAAGPRRRRDRLPRNRQRERVLRMVREHGGAIDAVELASRMKLHVTTVRFHLDALCDEGAIERTRVNRDGVGRPRTGYRAVEERLDYRILAEILAMELGETAETRARRAQRAGVQWAERIAAAQPEAVVGQDGTEAAEAGDALARGAALATEVFDRMGFDAELAAGSEPSASLSADSEQVLGRERVIRLHACPVRDLARAHPEVGCGLHLGLLQGLVDRAAAAGGSADREVAAVSARLEPFVEPELCIARLAAREDPPVIEVRPRRKRRK</sequence>
<gene>
    <name evidence="3" type="ordered locus">MycrhN_0165</name>
</gene>
<evidence type="ECO:0000313" key="4">
    <source>
        <dbReference type="Proteomes" id="UP000005442"/>
    </source>
</evidence>
<evidence type="ECO:0000259" key="2">
    <source>
        <dbReference type="Pfam" id="PF01047"/>
    </source>
</evidence>
<dbReference type="SUPFAM" id="SSF46785">
    <property type="entry name" value="Winged helix' DNA-binding domain"/>
    <property type="match status" value="1"/>
</dbReference>
<feature type="domain" description="HTH marR-type" evidence="2">
    <location>
        <begin position="26"/>
        <end position="75"/>
    </location>
</feature>
<proteinExistence type="predicted"/>
<dbReference type="HOGENOM" id="CLU_078469_1_1_11"/>
<dbReference type="Pfam" id="PF01047">
    <property type="entry name" value="MarR"/>
    <property type="match status" value="1"/>
</dbReference>
<organism evidence="3 4">
    <name type="scientific">Mycolicibacterium rhodesiae (strain NBB3)</name>
    <name type="common">Mycobacterium rhodesiae</name>
    <dbReference type="NCBI Taxonomy" id="710685"/>
    <lineage>
        <taxon>Bacteria</taxon>
        <taxon>Bacillati</taxon>
        <taxon>Actinomycetota</taxon>
        <taxon>Actinomycetes</taxon>
        <taxon>Mycobacteriales</taxon>
        <taxon>Mycobacteriaceae</taxon>
        <taxon>Mycolicibacterium</taxon>
    </lineage>
</organism>